<feature type="coiled-coil region" evidence="1">
    <location>
        <begin position="199"/>
        <end position="315"/>
    </location>
</feature>
<keyword evidence="3" id="KW-1133">Transmembrane helix</keyword>
<feature type="transmembrane region" description="Helical" evidence="3">
    <location>
        <begin position="15"/>
        <end position="36"/>
    </location>
</feature>
<evidence type="ECO:0000256" key="3">
    <source>
        <dbReference type="SAM" id="Phobius"/>
    </source>
</evidence>
<accession>A0A0G2EYM2</accession>
<keyword evidence="5" id="KW-1185">Reference proteome</keyword>
<keyword evidence="1" id="KW-0175">Coiled coil</keyword>
<feature type="region of interest" description="Disordered" evidence="2">
    <location>
        <begin position="558"/>
        <end position="614"/>
    </location>
</feature>
<keyword evidence="3" id="KW-0812">Transmembrane</keyword>
<organism evidence="4 5">
    <name type="scientific">Phaeomoniella chlamydospora</name>
    <name type="common">Phaeoacremonium chlamydosporum</name>
    <dbReference type="NCBI Taxonomy" id="158046"/>
    <lineage>
        <taxon>Eukaryota</taxon>
        <taxon>Fungi</taxon>
        <taxon>Dikarya</taxon>
        <taxon>Ascomycota</taxon>
        <taxon>Pezizomycotina</taxon>
        <taxon>Eurotiomycetes</taxon>
        <taxon>Chaetothyriomycetidae</taxon>
        <taxon>Phaeomoniellales</taxon>
        <taxon>Phaeomoniellaceae</taxon>
        <taxon>Phaeomoniella</taxon>
    </lineage>
</organism>
<dbReference type="AlphaFoldDB" id="A0A0G2EYM2"/>
<reference evidence="4 5" key="1">
    <citation type="submission" date="2015-05" db="EMBL/GenBank/DDBJ databases">
        <title>Distinctive expansion of gene families associated with plant cell wall degradation and secondary metabolism in the genomes of grapevine trunk pathogens.</title>
        <authorList>
            <person name="Lawrence D.P."/>
            <person name="Travadon R."/>
            <person name="Rolshausen P.E."/>
            <person name="Baumgartner K."/>
        </authorList>
    </citation>
    <scope>NUCLEOTIDE SEQUENCE [LARGE SCALE GENOMIC DNA]</scope>
    <source>
        <strain evidence="4">UCRPC4</strain>
    </source>
</reference>
<name>A0A0G2EYM2_PHACM</name>
<evidence type="ECO:0000313" key="5">
    <source>
        <dbReference type="Proteomes" id="UP000053317"/>
    </source>
</evidence>
<dbReference type="EMBL" id="LCWF01000027">
    <property type="protein sequence ID" value="KKY27244.1"/>
    <property type="molecule type" value="Genomic_DNA"/>
</dbReference>
<dbReference type="Gene3D" id="1.20.5.730">
    <property type="entry name" value="Single helix bin"/>
    <property type="match status" value="1"/>
</dbReference>
<reference evidence="4 5" key="2">
    <citation type="submission" date="2015-05" db="EMBL/GenBank/DDBJ databases">
        <authorList>
            <person name="Morales-Cruz A."/>
            <person name="Amrine K.C."/>
            <person name="Cantu D."/>
        </authorList>
    </citation>
    <scope>NUCLEOTIDE SEQUENCE [LARGE SCALE GENOMIC DNA]</scope>
    <source>
        <strain evidence="4">UCRPC4</strain>
    </source>
</reference>
<feature type="region of interest" description="Disordered" evidence="2">
    <location>
        <begin position="129"/>
        <end position="148"/>
    </location>
</feature>
<feature type="coiled-coil region" evidence="1">
    <location>
        <begin position="480"/>
        <end position="532"/>
    </location>
</feature>
<evidence type="ECO:0000256" key="1">
    <source>
        <dbReference type="SAM" id="Coils"/>
    </source>
</evidence>
<feature type="compositionally biased region" description="Basic and acidic residues" evidence="2">
    <location>
        <begin position="568"/>
        <end position="578"/>
    </location>
</feature>
<feature type="transmembrane region" description="Helical" evidence="3">
    <location>
        <begin position="43"/>
        <end position="67"/>
    </location>
</feature>
<comment type="caution">
    <text evidence="4">The sequence shown here is derived from an EMBL/GenBank/DDBJ whole genome shotgun (WGS) entry which is preliminary data.</text>
</comment>
<proteinExistence type="predicted"/>
<gene>
    <name evidence="4" type="ORF">UCRPC4_g01228</name>
</gene>
<sequence length="614" mass="69538">MNDMDTWQGNEMKLWWAYLVLYINPVFLCTFAICLISPSFKALVILFLRSLWTCLVKMTTRIIPSWLSSVYSFLTKTHTEPHNDNTGITLPGAWPSPVIAASDNDIQLLDSVPSELQLAKQRAAELEQSLDKEREVSKSKDASRDDEISTLEGKVRDLKNQLADALEYSTKPRYENFSWPQGLYDHVALIRPNASAKKIQELQDKLEKTQTTIQSLKGRLERGETFDNRTNWLAKIDEKDEIIKQLDDKVQQLEKDAREPSSAIVKISEEVQKTEELNQKVAQLEQDNAQLVQKMSKKDEEIALLKEQLQITSQQVVLSQQPVEPQAPIPSNVTGSSELAGAEQKIRELQCALNQQATQLQGRYDQDSYAADMEAAYQLGKSQFIQAAEKEHQRIIDANNAAHQTQMRVLRQQHDAALTAQGTEYAAAISHAKSSVRSYSSKKLCETKKLLLKARRSAARQQHQSQELLSDINEHLSGHSEEVETLHEMYQQQIAELTADFNDQLMDQYEQVEQLTKDNAELAEQLDAAQDKFLERDTKVDTLEDQLGSVMGNLSLGCADEKADDSDDERRGTSDVKGKGKAKQQSPEPEFEFNIPDAPVSLKPNIFRRRPHKS</sequence>
<keyword evidence="3" id="KW-0472">Membrane</keyword>
<protein>
    <submittedName>
        <fullName evidence="4">Uncharacterized protein</fullName>
    </submittedName>
</protein>
<dbReference type="Proteomes" id="UP000053317">
    <property type="component" value="Unassembled WGS sequence"/>
</dbReference>
<evidence type="ECO:0000313" key="4">
    <source>
        <dbReference type="EMBL" id="KKY27244.1"/>
    </source>
</evidence>
<evidence type="ECO:0000256" key="2">
    <source>
        <dbReference type="SAM" id="MobiDB-lite"/>
    </source>
</evidence>